<reference evidence="1" key="1">
    <citation type="submission" date="2020-04" db="EMBL/GenBank/DDBJ databases">
        <authorList>
            <person name="Chiriac C."/>
            <person name="Salcher M."/>
            <person name="Ghai R."/>
            <person name="Kavagutti S V."/>
        </authorList>
    </citation>
    <scope>NUCLEOTIDE SEQUENCE</scope>
</reference>
<proteinExistence type="predicted"/>
<accession>A0A6J5MV47</accession>
<protein>
    <submittedName>
        <fullName evidence="1">Uncharacterized protein</fullName>
    </submittedName>
</protein>
<dbReference type="EMBL" id="LR796527">
    <property type="protein sequence ID" value="CAB4149851.1"/>
    <property type="molecule type" value="Genomic_DNA"/>
</dbReference>
<sequence>MTQLVKCSDDPKQMVTLKRDTCRAWKPTQLPWVAKCTGVEGYVWYTIHNSYGDEVFSTGKVSNADKDQALYEVLLLLSSVNSSDEVRIDDTMTKIQWI</sequence>
<name>A0A6J5MV47_9CAUD</name>
<evidence type="ECO:0000313" key="1">
    <source>
        <dbReference type="EMBL" id="CAB4149851.1"/>
    </source>
</evidence>
<gene>
    <name evidence="1" type="ORF">UFOVP558_40</name>
</gene>
<organism evidence="1">
    <name type="scientific">uncultured Caudovirales phage</name>
    <dbReference type="NCBI Taxonomy" id="2100421"/>
    <lineage>
        <taxon>Viruses</taxon>
        <taxon>Duplodnaviria</taxon>
        <taxon>Heunggongvirae</taxon>
        <taxon>Uroviricota</taxon>
        <taxon>Caudoviricetes</taxon>
        <taxon>Peduoviridae</taxon>
        <taxon>Maltschvirus</taxon>
        <taxon>Maltschvirus maltsch</taxon>
    </lineage>
</organism>